<comment type="caution">
    <text evidence="2">The sequence shown here is derived from an EMBL/GenBank/DDBJ whole genome shotgun (WGS) entry which is preliminary data.</text>
</comment>
<evidence type="ECO:0000313" key="2">
    <source>
        <dbReference type="EMBL" id="OIT21776.1"/>
    </source>
</evidence>
<keyword evidence="1" id="KW-1133">Transmembrane helix</keyword>
<feature type="transmembrane region" description="Helical" evidence="1">
    <location>
        <begin position="101"/>
        <end position="131"/>
    </location>
</feature>
<keyword evidence="3" id="KW-1185">Reference proteome</keyword>
<feature type="transmembrane region" description="Helical" evidence="1">
    <location>
        <begin position="214"/>
        <end position="233"/>
    </location>
</feature>
<dbReference type="Gramene" id="OIT21776">
    <property type="protein sequence ID" value="OIT21776"/>
    <property type="gene ID" value="A4A49_61119"/>
</dbReference>
<feature type="transmembrane region" description="Helical" evidence="1">
    <location>
        <begin position="143"/>
        <end position="162"/>
    </location>
</feature>
<evidence type="ECO:0000313" key="3">
    <source>
        <dbReference type="Proteomes" id="UP000187609"/>
    </source>
</evidence>
<dbReference type="Proteomes" id="UP000187609">
    <property type="component" value="Unassembled WGS sequence"/>
</dbReference>
<dbReference type="EMBL" id="MJEQ01004111">
    <property type="protein sequence ID" value="OIT21776.1"/>
    <property type="molecule type" value="Genomic_DNA"/>
</dbReference>
<keyword evidence="1" id="KW-0472">Membrane</keyword>
<reference evidence="2" key="1">
    <citation type="submission" date="2016-11" db="EMBL/GenBank/DDBJ databases">
        <title>The genome of Nicotiana attenuata.</title>
        <authorList>
            <person name="Xu S."/>
            <person name="Brockmoeller T."/>
            <person name="Gaquerel E."/>
            <person name="Navarro A."/>
            <person name="Kuhl H."/>
            <person name="Gase K."/>
            <person name="Ling Z."/>
            <person name="Zhou W."/>
            <person name="Kreitzer C."/>
            <person name="Stanke M."/>
            <person name="Tang H."/>
            <person name="Lyons E."/>
            <person name="Pandey P."/>
            <person name="Pandey S.P."/>
            <person name="Timmermann B."/>
            <person name="Baldwin I.T."/>
        </authorList>
    </citation>
    <scope>NUCLEOTIDE SEQUENCE [LARGE SCALE GENOMIC DNA]</scope>
    <source>
        <strain evidence="2">UT</strain>
    </source>
</reference>
<name>A0A1J6K9V9_NICAT</name>
<sequence length="253" mass="29045">MEDVLPLCDPPRSLYFDIATVTCQKGRQSLKTVVSIFNKIKRVFPDADHVPSTGGNAEYVFLVFLSWLLRERNDIWWILFSNIPLLCMIAAFFKLTGDPKVYTIFLILNIMFIPCGSIIHTVALLTVVYWHRDMPFQLIGAKVKFMIEVIPMITAAALHHFLEFNYGYLNLVLCCTTYFYTYAHFLHVAYDIGGIDVLVGLVMQVVGYMLNVELLVRALALSFCFGLSFYRYMTYCAPELPAHHKKELEQLPC</sequence>
<gene>
    <name evidence="2" type="ORF">A4A49_61119</name>
</gene>
<proteinExistence type="predicted"/>
<feature type="transmembrane region" description="Helical" evidence="1">
    <location>
        <begin position="75"/>
        <end position="95"/>
    </location>
</feature>
<organism evidence="2 3">
    <name type="scientific">Nicotiana attenuata</name>
    <name type="common">Coyote tobacco</name>
    <dbReference type="NCBI Taxonomy" id="49451"/>
    <lineage>
        <taxon>Eukaryota</taxon>
        <taxon>Viridiplantae</taxon>
        <taxon>Streptophyta</taxon>
        <taxon>Embryophyta</taxon>
        <taxon>Tracheophyta</taxon>
        <taxon>Spermatophyta</taxon>
        <taxon>Magnoliopsida</taxon>
        <taxon>eudicotyledons</taxon>
        <taxon>Gunneridae</taxon>
        <taxon>Pentapetalae</taxon>
        <taxon>asterids</taxon>
        <taxon>lamiids</taxon>
        <taxon>Solanales</taxon>
        <taxon>Solanaceae</taxon>
        <taxon>Nicotianoideae</taxon>
        <taxon>Nicotianeae</taxon>
        <taxon>Nicotiana</taxon>
    </lineage>
</organism>
<evidence type="ECO:0000256" key="1">
    <source>
        <dbReference type="SAM" id="Phobius"/>
    </source>
</evidence>
<keyword evidence="1" id="KW-0812">Transmembrane</keyword>
<accession>A0A1J6K9V9</accession>
<protein>
    <submittedName>
        <fullName evidence="2">Uncharacterized protein</fullName>
    </submittedName>
</protein>
<dbReference type="AlphaFoldDB" id="A0A1J6K9V9"/>